<dbReference type="PANTHER" id="PTHR34387">
    <property type="entry name" value="SLR1258 PROTEIN"/>
    <property type="match status" value="1"/>
</dbReference>
<organism evidence="1 2">
    <name type="scientific">Solibacillus palustris</name>
    <dbReference type="NCBI Taxonomy" id="2908203"/>
    <lineage>
        <taxon>Bacteria</taxon>
        <taxon>Bacillati</taxon>
        <taxon>Bacillota</taxon>
        <taxon>Bacilli</taxon>
        <taxon>Bacillales</taxon>
        <taxon>Caryophanaceae</taxon>
        <taxon>Solibacillus</taxon>
    </lineage>
</organism>
<keyword evidence="2" id="KW-1185">Reference proteome</keyword>
<evidence type="ECO:0000313" key="2">
    <source>
        <dbReference type="Proteomes" id="UP001316087"/>
    </source>
</evidence>
<proteinExistence type="predicted"/>
<accession>A0ABS9UIJ7</accession>
<dbReference type="InterPro" id="IPR052022">
    <property type="entry name" value="26kDa_periplasmic_antigen"/>
</dbReference>
<reference evidence="1 2" key="1">
    <citation type="submission" date="2022-03" db="EMBL/GenBank/DDBJ databases">
        <authorList>
            <person name="Jo J.-H."/>
            <person name="Im W.-T."/>
        </authorList>
    </citation>
    <scope>NUCLEOTIDE SEQUENCE [LARGE SCALE GENOMIC DNA]</scope>
    <source>
        <strain evidence="1 2">MA9</strain>
    </source>
</reference>
<dbReference type="PANTHER" id="PTHR34387:SF1">
    <property type="entry name" value="PERIPLASMIC IMMUNOGENIC PROTEIN"/>
    <property type="match status" value="1"/>
</dbReference>
<dbReference type="RefSeq" id="WP_241370973.1">
    <property type="nucleotide sequence ID" value="NZ_JAKZFC010000010.1"/>
</dbReference>
<evidence type="ECO:0000313" key="1">
    <source>
        <dbReference type="EMBL" id="MCH7323813.1"/>
    </source>
</evidence>
<sequence>MYSPQFRFQPYPDSREMTVTGNGEIVARPDYVQIQIEVRTEGKDVSLAQQENALIMNRVIGSLLALNIPREAIQTTAYTISPNYDYIEGRQVFRGYEVQNAITVKITDISQAGTVIDTAIQNGANHVSAIQFKIENSDAYYKQALNLALVNAIAKAKSMAETMQIPLQLIPIEIVEESHNNIPVPYKVQMSNQDFITPIEQGTIPINASVRVKFRF</sequence>
<protein>
    <submittedName>
        <fullName evidence="1">SIMPL domain-containing protein</fullName>
    </submittedName>
</protein>
<dbReference type="EMBL" id="JAKZFC010000010">
    <property type="protein sequence ID" value="MCH7323813.1"/>
    <property type="molecule type" value="Genomic_DNA"/>
</dbReference>
<dbReference type="Gene3D" id="3.30.70.2970">
    <property type="entry name" value="Protein of unknown function (DUF541), domain 2"/>
    <property type="match status" value="1"/>
</dbReference>
<dbReference type="InterPro" id="IPR007497">
    <property type="entry name" value="SIMPL/DUF541"/>
</dbReference>
<name>A0ABS9UIJ7_9BACL</name>
<dbReference type="Pfam" id="PF04402">
    <property type="entry name" value="SIMPL"/>
    <property type="match status" value="1"/>
</dbReference>
<dbReference type="Gene3D" id="3.30.110.170">
    <property type="entry name" value="Protein of unknown function (DUF541), domain 1"/>
    <property type="match status" value="1"/>
</dbReference>
<comment type="caution">
    <text evidence="1">The sequence shown here is derived from an EMBL/GenBank/DDBJ whole genome shotgun (WGS) entry which is preliminary data.</text>
</comment>
<dbReference type="Proteomes" id="UP001316087">
    <property type="component" value="Unassembled WGS sequence"/>
</dbReference>
<gene>
    <name evidence="1" type="ORF">LZ480_18240</name>
</gene>